<dbReference type="EMBL" id="CP000496">
    <property type="protein sequence ID" value="ABN65058.2"/>
    <property type="molecule type" value="Genomic_DNA"/>
</dbReference>
<protein>
    <submittedName>
        <fullName evidence="3">Uncharacterized protein</fullName>
    </submittedName>
</protein>
<feature type="transmembrane region" description="Helical" evidence="2">
    <location>
        <begin position="204"/>
        <end position="229"/>
    </location>
</feature>
<dbReference type="OrthoDB" id="2560628at2759"/>
<feature type="transmembrane region" description="Helical" evidence="2">
    <location>
        <begin position="42"/>
        <end position="64"/>
    </location>
</feature>
<dbReference type="GeneID" id="4837178"/>
<dbReference type="eggNOG" id="ENOG502S6RY">
    <property type="taxonomic scope" value="Eukaryota"/>
</dbReference>
<dbReference type="PANTHER" id="PTHR42109">
    <property type="entry name" value="UNPLACED GENOMIC SCAFFOLD UM_SCAF_CONTIG_1.265, WHOLE GENOME SHOTGUN SEQUENCE"/>
    <property type="match status" value="1"/>
</dbReference>
<feature type="transmembrane region" description="Helical" evidence="2">
    <location>
        <begin position="249"/>
        <end position="274"/>
    </location>
</feature>
<evidence type="ECO:0000256" key="1">
    <source>
        <dbReference type="SAM" id="MobiDB-lite"/>
    </source>
</evidence>
<reference evidence="3 4" key="1">
    <citation type="journal article" date="2007" name="Nat. Biotechnol.">
        <title>Genome sequence of the lignocellulose-bioconverting and xylose-fermenting yeast Pichia stipitis.</title>
        <authorList>
            <person name="Jeffries T.W."/>
            <person name="Grigoriev I.V."/>
            <person name="Grimwood J."/>
            <person name="Laplaza J.M."/>
            <person name="Aerts A."/>
            <person name="Salamov A."/>
            <person name="Schmutz J."/>
            <person name="Lindquist E."/>
            <person name="Dehal P."/>
            <person name="Shapiro H."/>
            <person name="Jin Y.S."/>
            <person name="Passoth V."/>
            <person name="Richardson P.M."/>
        </authorList>
    </citation>
    <scope>NUCLEOTIDE SEQUENCE [LARGE SCALE GENOMIC DNA]</scope>
    <source>
        <strain evidence="4">ATCC 58785 / CBS 6054 / NBRC 10063 / NRRL Y-11545</strain>
    </source>
</reference>
<sequence length="303" mass="34456">MAFKSVHSGIAASVYLCLYVIYLCFSINIVRREGLKTIYTSLVVYGVFRVSGQMCGVVFAALGFNHWHWLIAYLVLNAEGYFVLIITSYHLIANAQYQVVGYSWIRPNKEDIKIKQQAATSFLGKIRAKYSLARVFHLILIPANALVISGGIMLAGADDLASENSSVQLSRRLRVSGQSIFLFQTIVAVSLGFWCFFGENIRHINIYGIFIASPFILTRGTFGVMSIYLDKMDYFEMSNYNENGISSTFIAFEYTLATTMEFITAVVYISIYYISKKRQNRRAEQDEEEWHVEEKGKMDSNYS</sequence>
<feature type="transmembrane region" description="Helical" evidence="2">
    <location>
        <begin position="135"/>
        <end position="157"/>
    </location>
</feature>
<feature type="region of interest" description="Disordered" evidence="1">
    <location>
        <begin position="284"/>
        <end position="303"/>
    </location>
</feature>
<evidence type="ECO:0000256" key="2">
    <source>
        <dbReference type="SAM" id="Phobius"/>
    </source>
</evidence>
<accession>A3LPK4</accession>
<gene>
    <name evidence="3" type="ORF">PICST_29977</name>
</gene>
<keyword evidence="2" id="KW-0472">Membrane</keyword>
<keyword evidence="2" id="KW-0812">Transmembrane</keyword>
<dbReference type="AlphaFoldDB" id="A3LPK4"/>
<dbReference type="KEGG" id="pic:PICST_29977"/>
<dbReference type="HOGENOM" id="CLU_056040_1_0_1"/>
<dbReference type="Proteomes" id="UP000002258">
    <property type="component" value="Chromosome 2"/>
</dbReference>
<evidence type="ECO:0000313" key="3">
    <source>
        <dbReference type="EMBL" id="ABN65058.2"/>
    </source>
</evidence>
<keyword evidence="2" id="KW-1133">Transmembrane helix</keyword>
<dbReference type="OMA" id="NIRHINI"/>
<evidence type="ECO:0000313" key="4">
    <source>
        <dbReference type="Proteomes" id="UP000002258"/>
    </source>
</evidence>
<dbReference type="PANTHER" id="PTHR42109:SF2">
    <property type="entry name" value="INTEGRAL MEMBRANE PROTEIN"/>
    <property type="match status" value="1"/>
</dbReference>
<organism evidence="3 4">
    <name type="scientific">Scheffersomyces stipitis (strain ATCC 58785 / CBS 6054 / NBRC 10063 / NRRL Y-11545)</name>
    <name type="common">Yeast</name>
    <name type="synonym">Pichia stipitis</name>
    <dbReference type="NCBI Taxonomy" id="322104"/>
    <lineage>
        <taxon>Eukaryota</taxon>
        <taxon>Fungi</taxon>
        <taxon>Dikarya</taxon>
        <taxon>Ascomycota</taxon>
        <taxon>Saccharomycotina</taxon>
        <taxon>Pichiomycetes</taxon>
        <taxon>Debaryomycetaceae</taxon>
        <taxon>Scheffersomyces</taxon>
    </lineage>
</organism>
<dbReference type="RefSeq" id="XP_001383087.2">
    <property type="nucleotide sequence ID" value="XM_001383050.1"/>
</dbReference>
<feature type="transmembrane region" description="Helical" evidence="2">
    <location>
        <begin position="70"/>
        <end position="92"/>
    </location>
</feature>
<name>A3LPK4_PICST</name>
<keyword evidence="4" id="KW-1185">Reference proteome</keyword>
<proteinExistence type="predicted"/>
<feature type="compositionally biased region" description="Basic and acidic residues" evidence="1">
    <location>
        <begin position="292"/>
        <end position="303"/>
    </location>
</feature>
<dbReference type="InParanoid" id="A3LPK4"/>
<feature type="transmembrane region" description="Helical" evidence="2">
    <location>
        <begin position="6"/>
        <end position="30"/>
    </location>
</feature>
<feature type="transmembrane region" description="Helical" evidence="2">
    <location>
        <begin position="177"/>
        <end position="197"/>
    </location>
</feature>